<dbReference type="Gene3D" id="1.10.490.10">
    <property type="entry name" value="Globins"/>
    <property type="match status" value="1"/>
</dbReference>
<keyword evidence="5" id="KW-0479">Metal-binding</keyword>
<evidence type="ECO:0000256" key="6">
    <source>
        <dbReference type="ARBA" id="ARBA00023004"/>
    </source>
</evidence>
<evidence type="ECO:0000256" key="3">
    <source>
        <dbReference type="ARBA" id="ARBA00022617"/>
    </source>
</evidence>
<dbReference type="AlphaFoldDB" id="A0A2K9UYS1"/>
<evidence type="ECO:0000313" key="9">
    <source>
        <dbReference type="EMBL" id="AUV50084.1"/>
    </source>
</evidence>
<dbReference type="Pfam" id="PF00042">
    <property type="entry name" value="Globin"/>
    <property type="match status" value="1"/>
</dbReference>
<dbReference type="EnsemblMetazoa" id="XM_021040839.2">
    <property type="protein sequence ID" value="XP_020896498.1"/>
    <property type="gene ID" value="LOC110235381"/>
</dbReference>
<evidence type="ECO:0000313" key="11">
    <source>
        <dbReference type="Proteomes" id="UP000887567"/>
    </source>
</evidence>
<keyword evidence="3 7" id="KW-0349">Heme</keyword>
<dbReference type="InterPro" id="IPR012292">
    <property type="entry name" value="Globin/Proto"/>
</dbReference>
<dbReference type="GO" id="GO:0005344">
    <property type="term" value="F:oxygen carrier activity"/>
    <property type="evidence" value="ECO:0007669"/>
    <property type="project" value="UniProtKB-KW"/>
</dbReference>
<dbReference type="InterPro" id="IPR009050">
    <property type="entry name" value="Globin-like_sf"/>
</dbReference>
<dbReference type="GO" id="GO:0016491">
    <property type="term" value="F:oxidoreductase activity"/>
    <property type="evidence" value="ECO:0007669"/>
    <property type="project" value="UniProtKB-ARBA"/>
</dbReference>
<dbReference type="CDD" id="cd01040">
    <property type="entry name" value="Mb-like"/>
    <property type="match status" value="1"/>
</dbReference>
<dbReference type="PANTHER" id="PTHR46458">
    <property type="entry name" value="BLR2807 PROTEIN"/>
    <property type="match status" value="1"/>
</dbReference>
<evidence type="ECO:0000256" key="4">
    <source>
        <dbReference type="ARBA" id="ARBA00022621"/>
    </source>
</evidence>
<dbReference type="Proteomes" id="UP000887567">
    <property type="component" value="Unplaced"/>
</dbReference>
<dbReference type="InterPro" id="IPR050532">
    <property type="entry name" value="Globin-like_OT"/>
</dbReference>
<dbReference type="InterPro" id="IPR013314">
    <property type="entry name" value="Globin_lamprey/hagfish"/>
</dbReference>
<dbReference type="PANTHER" id="PTHR46458:SF1">
    <property type="entry name" value="GEO09476P1"/>
    <property type="match status" value="1"/>
</dbReference>
<evidence type="ECO:0000256" key="5">
    <source>
        <dbReference type="ARBA" id="ARBA00022723"/>
    </source>
</evidence>
<evidence type="ECO:0000256" key="2">
    <source>
        <dbReference type="ARBA" id="ARBA00022448"/>
    </source>
</evidence>
<dbReference type="InterPro" id="IPR000971">
    <property type="entry name" value="Globin"/>
</dbReference>
<dbReference type="SUPFAM" id="SSF46458">
    <property type="entry name" value="Globin-like"/>
    <property type="match status" value="1"/>
</dbReference>
<evidence type="ECO:0000313" key="10">
    <source>
        <dbReference type="EnsemblMetazoa" id="XP_020896495.1"/>
    </source>
</evidence>
<feature type="domain" description="Globin" evidence="8">
    <location>
        <begin position="28"/>
        <end position="175"/>
    </location>
</feature>
<proteinExistence type="evidence at transcript level"/>
<dbReference type="GO" id="GO:0020037">
    <property type="term" value="F:heme binding"/>
    <property type="evidence" value="ECO:0007669"/>
    <property type="project" value="InterPro"/>
</dbReference>
<gene>
    <name evidence="9" type="ORF">E.pallida_nvec3000224</name>
</gene>
<name>A0A2K9UYS1_EXADI</name>
<comment type="subunit">
    <text evidence="1">Monomer.</text>
</comment>
<comment type="similarity">
    <text evidence="7">Belongs to the globin family.</text>
</comment>
<reference evidence="9" key="1">
    <citation type="submission" date="2017-03" db="EMBL/GenBank/DDBJ databases">
        <title>Evidence for a large expansion and #subfunctionalisation of globin genes in sea anemones.</title>
        <authorList>
            <person name="Smith H.L."/>
            <person name="Pavasovic A."/>
            <person name="Surm J.M."/>
            <person name="Phillips M.J."/>
            <person name="Prentis P.J."/>
        </authorList>
    </citation>
    <scope>NUCLEOTIDE SEQUENCE</scope>
</reference>
<keyword evidence="6" id="KW-0408">Iron</keyword>
<accession>A0A2K9UYS1</accession>
<dbReference type="EnsemblMetazoa" id="XM_021040836.2">
    <property type="protein sequence ID" value="XP_020896495.1"/>
    <property type="gene ID" value="LOC110235381"/>
</dbReference>
<evidence type="ECO:0000256" key="1">
    <source>
        <dbReference type="ARBA" id="ARBA00011245"/>
    </source>
</evidence>
<dbReference type="EnsemblMetazoa" id="XM_021040837.2">
    <property type="protein sequence ID" value="XP_020896496.1"/>
    <property type="gene ID" value="LOC110235381"/>
</dbReference>
<keyword evidence="4 7" id="KW-0561">Oxygen transport</keyword>
<keyword evidence="2 7" id="KW-0813">Transport</keyword>
<evidence type="ECO:0000259" key="8">
    <source>
        <dbReference type="PROSITE" id="PS01033"/>
    </source>
</evidence>
<dbReference type="OrthoDB" id="436496at2759"/>
<dbReference type="PROSITE" id="PS01033">
    <property type="entry name" value="GLOBIN"/>
    <property type="match status" value="1"/>
</dbReference>
<dbReference type="GO" id="GO:0005506">
    <property type="term" value="F:iron ion binding"/>
    <property type="evidence" value="ECO:0007669"/>
    <property type="project" value="InterPro"/>
</dbReference>
<dbReference type="OMA" id="MQRGWET"/>
<organism evidence="9">
    <name type="scientific">Exaiptasia diaphana</name>
    <name type="common">Tropical sea anemone</name>
    <name type="synonym">Aiptasia pulchella</name>
    <dbReference type="NCBI Taxonomy" id="2652724"/>
    <lineage>
        <taxon>Eukaryota</taxon>
        <taxon>Metazoa</taxon>
        <taxon>Cnidaria</taxon>
        <taxon>Anthozoa</taxon>
        <taxon>Hexacorallia</taxon>
        <taxon>Actiniaria</taxon>
        <taxon>Aiptasiidae</taxon>
        <taxon>Exaiptasia</taxon>
    </lineage>
</organism>
<dbReference type="InterPro" id="IPR044399">
    <property type="entry name" value="Mb-like_M"/>
</dbReference>
<reference evidence="10" key="2">
    <citation type="submission" date="2022-11" db="UniProtKB">
        <authorList>
            <consortium name="EnsemblMetazoa"/>
        </authorList>
    </citation>
    <scope>IDENTIFICATION</scope>
</reference>
<sequence length="180" mass="19832">MGCSASIVVNGHVISPPCGSNAPFVPIPISDSKKNIIVQTWKLVEPVKVAAGKKLFSRLFELNPSLQDTFPAFKGKELKDVLNSRSLYLHAKRVMGAVENAVSSLNDSEAFTSYLSNLGARHIPWNMQKEHFNIVGECLLWTFQDMLGTACTTEVAEAWAELYGYIVQSMLDGMKSGQKH</sequence>
<keyword evidence="11" id="KW-1185">Reference proteome</keyword>
<dbReference type="GO" id="GO:0019825">
    <property type="term" value="F:oxygen binding"/>
    <property type="evidence" value="ECO:0007669"/>
    <property type="project" value="InterPro"/>
</dbReference>
<dbReference type="EMBL" id="KY810205">
    <property type="protein sequence ID" value="AUV50084.1"/>
    <property type="molecule type" value="mRNA"/>
</dbReference>
<dbReference type="PRINTS" id="PR01906">
    <property type="entry name" value="FISHGLOBIN"/>
</dbReference>
<protein>
    <submittedName>
        <fullName evidence="9">Globin-like protein</fullName>
    </submittedName>
</protein>
<evidence type="ECO:0000256" key="7">
    <source>
        <dbReference type="RuleBase" id="RU000356"/>
    </source>
</evidence>